<accession>A0A939D8U2</accession>
<protein>
    <submittedName>
        <fullName evidence="4">Flavodoxin family protein</fullName>
    </submittedName>
</protein>
<dbReference type="PANTHER" id="PTHR43278:SF2">
    <property type="entry name" value="IRON-SULFUR FLAVOPROTEIN"/>
    <property type="match status" value="1"/>
</dbReference>
<dbReference type="GO" id="GO:0016491">
    <property type="term" value="F:oxidoreductase activity"/>
    <property type="evidence" value="ECO:0007669"/>
    <property type="project" value="InterPro"/>
</dbReference>
<evidence type="ECO:0000313" key="4">
    <source>
        <dbReference type="EMBL" id="MBN7773210.1"/>
    </source>
</evidence>
<dbReference type="EMBL" id="JAFJZZ010000002">
    <property type="protein sequence ID" value="MBN7773210.1"/>
    <property type="molecule type" value="Genomic_DNA"/>
</dbReference>
<keyword evidence="1" id="KW-0285">Flavoprotein</keyword>
<evidence type="ECO:0000256" key="2">
    <source>
        <dbReference type="ARBA" id="ARBA00022643"/>
    </source>
</evidence>
<dbReference type="InterPro" id="IPR005025">
    <property type="entry name" value="FMN_Rdtase-like_dom"/>
</dbReference>
<feature type="domain" description="NADPH-dependent FMN reductase-like" evidence="3">
    <location>
        <begin position="4"/>
        <end position="110"/>
    </location>
</feature>
<reference evidence="4" key="1">
    <citation type="submission" date="2021-02" db="EMBL/GenBank/DDBJ databases">
        <title>Abyssanaerobacter marinus gen.nov., sp., nov, anaerobic bacterium isolated from the Onnuri vent field of Indian Ocean and suggestion of Mogibacteriaceae fam. nov., and proposal of reclassification of ambiguous this family's genus member.</title>
        <authorList>
            <person name="Kim Y.J."/>
            <person name="Yang J.-A."/>
        </authorList>
    </citation>
    <scope>NUCLEOTIDE SEQUENCE</scope>
    <source>
        <strain evidence="4">DSM 2634</strain>
    </source>
</reference>
<evidence type="ECO:0000259" key="3">
    <source>
        <dbReference type="Pfam" id="PF03358"/>
    </source>
</evidence>
<proteinExistence type="predicted"/>
<dbReference type="PANTHER" id="PTHR43278">
    <property type="entry name" value="NAD(P)H-DEPENDENT FMN-CONTAINING OXIDOREDUCTASE YWQN-RELATED"/>
    <property type="match status" value="1"/>
</dbReference>
<name>A0A939D8U2_CLOAM</name>
<dbReference type="SUPFAM" id="SSF52218">
    <property type="entry name" value="Flavoproteins"/>
    <property type="match status" value="1"/>
</dbReference>
<sequence>MKKRILVLTGSPRKGGNTELLAEAFIKGAEAAGHTVMKYETAVKHIGGCEACNSCYTQEGQACVFKDDFNMLAPMMENCDVIVIATPLYWFTFPAQLKAALDKMYSLLIGGIQSNIKESMLLACAGGAEESDFDGLVKTYELIAAYQNWTDLAHLLVPSVHEKGDILNTHALKKAEELGLSLK</sequence>
<dbReference type="Gene3D" id="3.40.50.360">
    <property type="match status" value="1"/>
</dbReference>
<evidence type="ECO:0000313" key="5">
    <source>
        <dbReference type="Proteomes" id="UP000664545"/>
    </source>
</evidence>
<organism evidence="4 5">
    <name type="scientific">Clostridium aminobutyricum</name>
    <dbReference type="NCBI Taxonomy" id="33953"/>
    <lineage>
        <taxon>Bacteria</taxon>
        <taxon>Bacillati</taxon>
        <taxon>Bacillota</taxon>
        <taxon>Clostridia</taxon>
        <taxon>Eubacteriales</taxon>
        <taxon>Clostridiaceae</taxon>
        <taxon>Clostridium</taxon>
    </lineage>
</organism>
<keyword evidence="2" id="KW-0288">FMN</keyword>
<dbReference type="Pfam" id="PF03358">
    <property type="entry name" value="FMN_red"/>
    <property type="match status" value="1"/>
</dbReference>
<evidence type="ECO:0000256" key="1">
    <source>
        <dbReference type="ARBA" id="ARBA00022630"/>
    </source>
</evidence>
<gene>
    <name evidence="4" type="ORF">JYB65_07535</name>
</gene>
<dbReference type="RefSeq" id="WP_206582040.1">
    <property type="nucleotide sequence ID" value="NZ_JAFJZZ010000002.1"/>
</dbReference>
<keyword evidence="5" id="KW-1185">Reference proteome</keyword>
<dbReference type="InterPro" id="IPR051796">
    <property type="entry name" value="ISF_SsuE-like"/>
</dbReference>
<dbReference type="AlphaFoldDB" id="A0A939D8U2"/>
<dbReference type="InterPro" id="IPR029039">
    <property type="entry name" value="Flavoprotein-like_sf"/>
</dbReference>
<comment type="caution">
    <text evidence="4">The sequence shown here is derived from an EMBL/GenBank/DDBJ whole genome shotgun (WGS) entry which is preliminary data.</text>
</comment>
<dbReference type="Proteomes" id="UP000664545">
    <property type="component" value="Unassembled WGS sequence"/>
</dbReference>